<evidence type="ECO:0000313" key="1">
    <source>
        <dbReference type="EMBL" id="VDN61598.1"/>
    </source>
</evidence>
<sequence>MQRSAGVRKGLYLKQPLVPRQPQAGPATKRMRASGRYRASLIKSRAFASRYARRALCMSLRPVGAYTNSPSKGPDL</sequence>
<reference evidence="1" key="1">
    <citation type="submission" date="2018-11" db="EMBL/GenBank/DDBJ databases">
        <authorList>
            <consortium name="Genoscope - CEA"/>
            <person name="William W."/>
        </authorList>
    </citation>
    <scope>NUCLEOTIDE SEQUENCE [LARGE SCALE GENOMIC DNA]</scope>
    <source>
        <strain evidence="1">T9AD</strain>
    </source>
</reference>
<name>A0A653AYZ7_ECTOL</name>
<gene>
    <name evidence="1" type="ORF">POT9AD_0607</name>
</gene>
<dbReference type="EMBL" id="LR130779">
    <property type="protein sequence ID" value="VDN61598.1"/>
    <property type="molecule type" value="Genomic_DNA"/>
</dbReference>
<accession>A0A653AYZ7</accession>
<dbReference type="AlphaFoldDB" id="A0A653AYZ7"/>
<proteinExistence type="predicted"/>
<protein>
    <submittedName>
        <fullName evidence="1">Uncharacterized protein</fullName>
    </submittedName>
</protein>
<organism evidence="1">
    <name type="scientific">Ectopseudomonas oleovorans</name>
    <name type="common">Pseudomonas oleovorans</name>
    <dbReference type="NCBI Taxonomy" id="301"/>
    <lineage>
        <taxon>Bacteria</taxon>
        <taxon>Pseudomonadati</taxon>
        <taxon>Pseudomonadota</taxon>
        <taxon>Gammaproteobacteria</taxon>
        <taxon>Pseudomonadales</taxon>
        <taxon>Pseudomonadaceae</taxon>
        <taxon>Ectopseudomonas</taxon>
    </lineage>
</organism>